<keyword evidence="5 8" id="KW-0378">Hydrolase</keyword>
<keyword evidence="3 8" id="KW-0540">Nuclease</keyword>
<evidence type="ECO:0000256" key="4">
    <source>
        <dbReference type="ARBA" id="ARBA00022723"/>
    </source>
</evidence>
<sequence length="135" mass="14954">MICLDTNVVIAAINRRTPVVARRLGEALTQGVEIVLPVIALYELRYGYARSDRQAKMNAVLEEFLSAGIAVVPFEAKDADHAGDIRACLERVGQPIGWYDYLIAAQARARGAILVTANRREFERVHGLMVTDWTA</sequence>
<dbReference type="Pfam" id="PF01850">
    <property type="entry name" value="PIN"/>
    <property type="match status" value="1"/>
</dbReference>
<feature type="binding site" evidence="8">
    <location>
        <position position="5"/>
    </location>
    <ligand>
        <name>Mg(2+)</name>
        <dbReference type="ChEBI" id="CHEBI:18420"/>
    </ligand>
</feature>
<keyword evidence="2 8" id="KW-1277">Toxin-antitoxin system</keyword>
<evidence type="ECO:0000313" key="11">
    <source>
        <dbReference type="Proteomes" id="UP001163166"/>
    </source>
</evidence>
<dbReference type="InterPro" id="IPR050556">
    <property type="entry name" value="Type_II_TA_system_RNase"/>
</dbReference>
<reference evidence="10" key="1">
    <citation type="journal article" date="2022" name="Biol. Control">
        <title>In silico genomic analysis of Rhodopseudomonas palustris strains revealed potential biocontrol agents and crop yield enhancers.</title>
        <authorList>
            <person name="Surachat K."/>
            <person name="Kantachote D."/>
            <person name="Deachamag P."/>
            <person name="Wonglapsuwan M."/>
        </authorList>
    </citation>
    <scope>NUCLEOTIDE SEQUENCE</scope>
    <source>
        <strain evidence="10">TLS06</strain>
    </source>
</reference>
<accession>A0AAX3DVD7</accession>
<dbReference type="InterPro" id="IPR022907">
    <property type="entry name" value="VapC_family"/>
</dbReference>
<gene>
    <name evidence="8" type="primary">vapC</name>
    <name evidence="10" type="ORF">KQX62_18770</name>
</gene>
<dbReference type="GO" id="GO:0090729">
    <property type="term" value="F:toxin activity"/>
    <property type="evidence" value="ECO:0007669"/>
    <property type="project" value="UniProtKB-KW"/>
</dbReference>
<evidence type="ECO:0000256" key="8">
    <source>
        <dbReference type="HAMAP-Rule" id="MF_00265"/>
    </source>
</evidence>
<dbReference type="InterPro" id="IPR002716">
    <property type="entry name" value="PIN_dom"/>
</dbReference>
<dbReference type="AlphaFoldDB" id="A0AAX3DVD7"/>
<dbReference type="SUPFAM" id="SSF88723">
    <property type="entry name" value="PIN domain-like"/>
    <property type="match status" value="1"/>
</dbReference>
<dbReference type="CDD" id="cd18745">
    <property type="entry name" value="PIN_VapC4-5_FitB-like"/>
    <property type="match status" value="1"/>
</dbReference>
<name>A0AAX3DVD7_RHOPL</name>
<evidence type="ECO:0000256" key="5">
    <source>
        <dbReference type="ARBA" id="ARBA00022801"/>
    </source>
</evidence>
<dbReference type="HAMAP" id="MF_00265">
    <property type="entry name" value="VapC_Nob1"/>
    <property type="match status" value="1"/>
</dbReference>
<evidence type="ECO:0000256" key="3">
    <source>
        <dbReference type="ARBA" id="ARBA00022722"/>
    </source>
</evidence>
<dbReference type="EMBL" id="CP076676">
    <property type="protein sequence ID" value="UYO38743.1"/>
    <property type="molecule type" value="Genomic_DNA"/>
</dbReference>
<evidence type="ECO:0000313" key="10">
    <source>
        <dbReference type="EMBL" id="UYO38743.1"/>
    </source>
</evidence>
<protein>
    <recommendedName>
        <fullName evidence="8">Ribonuclease VapC</fullName>
        <shortName evidence="8">RNase VapC</shortName>
        <ecNumber evidence="8">3.1.-.-</ecNumber>
    </recommendedName>
    <alternativeName>
        <fullName evidence="8">Toxin VapC</fullName>
    </alternativeName>
</protein>
<keyword evidence="8" id="KW-0800">Toxin</keyword>
<comment type="similarity">
    <text evidence="7 8">Belongs to the PINc/VapC protein family.</text>
</comment>
<keyword evidence="6 8" id="KW-0460">Magnesium</keyword>
<dbReference type="GO" id="GO:0004540">
    <property type="term" value="F:RNA nuclease activity"/>
    <property type="evidence" value="ECO:0007669"/>
    <property type="project" value="InterPro"/>
</dbReference>
<dbReference type="Proteomes" id="UP001163166">
    <property type="component" value="Chromosome"/>
</dbReference>
<evidence type="ECO:0000259" key="9">
    <source>
        <dbReference type="Pfam" id="PF01850"/>
    </source>
</evidence>
<organism evidence="10 11">
    <name type="scientific">Rhodopseudomonas palustris</name>
    <dbReference type="NCBI Taxonomy" id="1076"/>
    <lineage>
        <taxon>Bacteria</taxon>
        <taxon>Pseudomonadati</taxon>
        <taxon>Pseudomonadota</taxon>
        <taxon>Alphaproteobacteria</taxon>
        <taxon>Hyphomicrobiales</taxon>
        <taxon>Nitrobacteraceae</taxon>
        <taxon>Rhodopseudomonas</taxon>
    </lineage>
</organism>
<evidence type="ECO:0000256" key="6">
    <source>
        <dbReference type="ARBA" id="ARBA00022842"/>
    </source>
</evidence>
<evidence type="ECO:0000256" key="2">
    <source>
        <dbReference type="ARBA" id="ARBA00022649"/>
    </source>
</evidence>
<dbReference type="EC" id="3.1.-.-" evidence="8"/>
<keyword evidence="4 8" id="KW-0479">Metal-binding</keyword>
<proteinExistence type="inferred from homology"/>
<feature type="domain" description="PIN" evidence="9">
    <location>
        <begin position="2"/>
        <end position="126"/>
    </location>
</feature>
<dbReference type="GO" id="GO:0000287">
    <property type="term" value="F:magnesium ion binding"/>
    <property type="evidence" value="ECO:0007669"/>
    <property type="project" value="UniProtKB-UniRule"/>
</dbReference>
<dbReference type="PANTHER" id="PTHR33653">
    <property type="entry name" value="RIBONUCLEASE VAPC2"/>
    <property type="match status" value="1"/>
</dbReference>
<dbReference type="InterPro" id="IPR029060">
    <property type="entry name" value="PIN-like_dom_sf"/>
</dbReference>
<dbReference type="RefSeq" id="WP_107356494.1">
    <property type="nucleotide sequence ID" value="NZ_CP019967.1"/>
</dbReference>
<dbReference type="PANTHER" id="PTHR33653:SF1">
    <property type="entry name" value="RIBONUCLEASE VAPC2"/>
    <property type="match status" value="1"/>
</dbReference>
<comment type="function">
    <text evidence="8">Toxic component of a toxin-antitoxin (TA) system. An RNase.</text>
</comment>
<dbReference type="Gene3D" id="3.40.50.1010">
    <property type="entry name" value="5'-nuclease"/>
    <property type="match status" value="1"/>
</dbReference>
<feature type="binding site" evidence="8">
    <location>
        <position position="100"/>
    </location>
    <ligand>
        <name>Mg(2+)</name>
        <dbReference type="ChEBI" id="CHEBI:18420"/>
    </ligand>
</feature>
<evidence type="ECO:0000256" key="7">
    <source>
        <dbReference type="ARBA" id="ARBA00038093"/>
    </source>
</evidence>
<comment type="cofactor">
    <cofactor evidence="1 8">
        <name>Mg(2+)</name>
        <dbReference type="ChEBI" id="CHEBI:18420"/>
    </cofactor>
</comment>
<evidence type="ECO:0000256" key="1">
    <source>
        <dbReference type="ARBA" id="ARBA00001946"/>
    </source>
</evidence>
<dbReference type="GO" id="GO:0016787">
    <property type="term" value="F:hydrolase activity"/>
    <property type="evidence" value="ECO:0007669"/>
    <property type="project" value="UniProtKB-KW"/>
</dbReference>